<dbReference type="Proteomes" id="UP000253034">
    <property type="component" value="Unassembled WGS sequence"/>
</dbReference>
<gene>
    <name evidence="1" type="ORF">DFR58_11922</name>
</gene>
<evidence type="ECO:0000313" key="2">
    <source>
        <dbReference type="Proteomes" id="UP000253034"/>
    </source>
</evidence>
<dbReference type="OrthoDB" id="2087861at2"/>
<evidence type="ECO:0000313" key="1">
    <source>
        <dbReference type="EMBL" id="RCX12965.1"/>
    </source>
</evidence>
<reference evidence="1 2" key="1">
    <citation type="submission" date="2018-07" db="EMBL/GenBank/DDBJ databases">
        <title>Genomic Encyclopedia of Type Strains, Phase IV (KMG-IV): sequencing the most valuable type-strain genomes for metagenomic binning, comparative biology and taxonomic classification.</title>
        <authorList>
            <person name="Goeker M."/>
        </authorList>
    </citation>
    <scope>NUCLEOTIDE SEQUENCE [LARGE SCALE GENOMIC DNA]</scope>
    <source>
        <strain evidence="1 2">DSM 27016</strain>
    </source>
</reference>
<accession>A0A369AV56</accession>
<dbReference type="EMBL" id="QPJT01000019">
    <property type="protein sequence ID" value="RCX12965.1"/>
    <property type="molecule type" value="Genomic_DNA"/>
</dbReference>
<organism evidence="1 2">
    <name type="scientific">Anaerobacterium chartisolvens</name>
    <dbReference type="NCBI Taxonomy" id="1297424"/>
    <lineage>
        <taxon>Bacteria</taxon>
        <taxon>Bacillati</taxon>
        <taxon>Bacillota</taxon>
        <taxon>Clostridia</taxon>
        <taxon>Eubacteriales</taxon>
        <taxon>Oscillospiraceae</taxon>
        <taxon>Anaerobacterium</taxon>
    </lineage>
</organism>
<protein>
    <submittedName>
        <fullName evidence="1">Uncharacterized protein</fullName>
    </submittedName>
</protein>
<comment type="caution">
    <text evidence="1">The sequence shown here is derived from an EMBL/GenBank/DDBJ whole genome shotgun (WGS) entry which is preliminary data.</text>
</comment>
<dbReference type="AlphaFoldDB" id="A0A369AV56"/>
<dbReference type="RefSeq" id="WP_114298718.1">
    <property type="nucleotide sequence ID" value="NZ_QPJT01000019.1"/>
</dbReference>
<proteinExistence type="predicted"/>
<name>A0A369AV56_9FIRM</name>
<keyword evidence="2" id="KW-1185">Reference proteome</keyword>
<sequence length="62" mass="7135">MSGKADETLNEIRDMLKILMDGQKQILEGINEIKSDQKKIQDEIKLSNFVLNSITLRNEMVN</sequence>